<proteinExistence type="predicted"/>
<evidence type="ECO:0000313" key="6">
    <source>
        <dbReference type="EMBL" id="MBD3918470.1"/>
    </source>
</evidence>
<organism evidence="6 7">
    <name type="scientific">Paenibacillus terricola</name>
    <dbReference type="NCBI Taxonomy" id="2763503"/>
    <lineage>
        <taxon>Bacteria</taxon>
        <taxon>Bacillati</taxon>
        <taxon>Bacillota</taxon>
        <taxon>Bacilli</taxon>
        <taxon>Bacillales</taxon>
        <taxon>Paenibacillaceae</taxon>
        <taxon>Paenibacillus</taxon>
    </lineage>
</organism>
<comment type="catalytic activity">
    <reaction evidence="3">
        <text>3',5'-cyclic UMP + H2O = UMP + H(+)</text>
        <dbReference type="Rhea" id="RHEA:70575"/>
        <dbReference type="ChEBI" id="CHEBI:15377"/>
        <dbReference type="ChEBI" id="CHEBI:15378"/>
        <dbReference type="ChEBI" id="CHEBI:57865"/>
        <dbReference type="ChEBI" id="CHEBI:184387"/>
    </reaction>
    <physiologicalReaction direction="left-to-right" evidence="3">
        <dbReference type="Rhea" id="RHEA:70576"/>
    </physiologicalReaction>
</comment>
<dbReference type="PANTHER" id="PTHR42951">
    <property type="entry name" value="METALLO-BETA-LACTAMASE DOMAIN-CONTAINING"/>
    <property type="match status" value="1"/>
</dbReference>
<dbReference type="Pfam" id="PF00753">
    <property type="entry name" value="Lactamase_B"/>
    <property type="match status" value="1"/>
</dbReference>
<dbReference type="Proteomes" id="UP000609346">
    <property type="component" value="Unassembled WGS sequence"/>
</dbReference>
<evidence type="ECO:0000313" key="7">
    <source>
        <dbReference type="Proteomes" id="UP000609346"/>
    </source>
</evidence>
<evidence type="ECO:0000259" key="5">
    <source>
        <dbReference type="SMART" id="SM00849"/>
    </source>
</evidence>
<name>A0ABR8MR58_9BACL</name>
<feature type="domain" description="Metallo-beta-lactamase" evidence="5">
    <location>
        <begin position="20"/>
        <end position="214"/>
    </location>
</feature>
<evidence type="ECO:0000256" key="3">
    <source>
        <dbReference type="ARBA" id="ARBA00048505"/>
    </source>
</evidence>
<keyword evidence="7" id="KW-1185">Reference proteome</keyword>
<protein>
    <submittedName>
        <fullName evidence="6">MBL fold metallo-hydrolase</fullName>
    </submittedName>
</protein>
<evidence type="ECO:0000256" key="2">
    <source>
        <dbReference type="ARBA" id="ARBA00034301"/>
    </source>
</evidence>
<dbReference type="CDD" id="cd07721">
    <property type="entry name" value="yflN-like_MBL-fold"/>
    <property type="match status" value="1"/>
</dbReference>
<accession>A0ABR8MR58</accession>
<comment type="catalytic activity">
    <reaction evidence="1">
        <text>3',5'-cyclic CMP + H2O = CMP + H(+)</text>
        <dbReference type="Rhea" id="RHEA:72675"/>
        <dbReference type="ChEBI" id="CHEBI:15377"/>
        <dbReference type="ChEBI" id="CHEBI:15378"/>
        <dbReference type="ChEBI" id="CHEBI:58003"/>
        <dbReference type="ChEBI" id="CHEBI:60377"/>
    </reaction>
    <physiologicalReaction direction="left-to-right" evidence="1">
        <dbReference type="Rhea" id="RHEA:72676"/>
    </physiologicalReaction>
</comment>
<dbReference type="EMBL" id="JACXZA010000001">
    <property type="protein sequence ID" value="MBD3918470.1"/>
    <property type="molecule type" value="Genomic_DNA"/>
</dbReference>
<dbReference type="PANTHER" id="PTHR42951:SF9">
    <property type="entry name" value="METAL-DEPENDENT HYDROLASE"/>
    <property type="match status" value="1"/>
</dbReference>
<gene>
    <name evidence="6" type="ORF">H8B09_06865</name>
</gene>
<dbReference type="InterPro" id="IPR001279">
    <property type="entry name" value="Metallo-B-lactamas"/>
</dbReference>
<sequence>MKTTTTGALTQLTFLPYLMPMNCYLLEEEDGLTLIDCAMGFSAKHIQQAATEIGKPITRIVLTHAHGDHIGALDLLKQQLPAAKVYISARDARLLRGDRSLDSNEPQQPIKGSVPKPGTIRTTPDVDLQPGDKVGSLTVIPTPGHTPGHIALWQESSRILIAGDAMQTKGGIAVAGKMQLRFPFPAMATWSKEEAVASAKRLLALQPEVLAVGHGALMHQPAQAMAAAIQAAEQALPSAASAQGRIGS</sequence>
<comment type="function">
    <text evidence="2">Counteracts the endogenous Pycsar antiviral defense system. Phosphodiesterase that enables metal-dependent hydrolysis of host cyclic nucleotide Pycsar defense signals such as cCMP and cUMP.</text>
</comment>
<evidence type="ECO:0000256" key="1">
    <source>
        <dbReference type="ARBA" id="ARBA00034221"/>
    </source>
</evidence>
<evidence type="ECO:0000256" key="4">
    <source>
        <dbReference type="SAM" id="MobiDB-lite"/>
    </source>
</evidence>
<dbReference type="SMART" id="SM00849">
    <property type="entry name" value="Lactamase_B"/>
    <property type="match status" value="1"/>
</dbReference>
<comment type="caution">
    <text evidence="6">The sequence shown here is derived from an EMBL/GenBank/DDBJ whole genome shotgun (WGS) entry which is preliminary data.</text>
</comment>
<dbReference type="SUPFAM" id="SSF56281">
    <property type="entry name" value="Metallo-hydrolase/oxidoreductase"/>
    <property type="match status" value="1"/>
</dbReference>
<dbReference type="Gene3D" id="3.60.15.10">
    <property type="entry name" value="Ribonuclease Z/Hydroxyacylglutathione hydrolase-like"/>
    <property type="match status" value="1"/>
</dbReference>
<dbReference type="InterPro" id="IPR036866">
    <property type="entry name" value="RibonucZ/Hydroxyglut_hydro"/>
</dbReference>
<dbReference type="RefSeq" id="WP_191202661.1">
    <property type="nucleotide sequence ID" value="NZ_JACXZA010000001.1"/>
</dbReference>
<reference evidence="6 7" key="1">
    <citation type="submission" date="2020-09" db="EMBL/GenBank/DDBJ databases">
        <title>Paenibacillus sp. strain PR3 16S rRNA gene Genome sequencing and assembly.</title>
        <authorList>
            <person name="Kim J."/>
        </authorList>
    </citation>
    <scope>NUCLEOTIDE SEQUENCE [LARGE SCALE GENOMIC DNA]</scope>
    <source>
        <strain evidence="6 7">PR3</strain>
    </source>
</reference>
<feature type="region of interest" description="Disordered" evidence="4">
    <location>
        <begin position="98"/>
        <end position="132"/>
    </location>
</feature>
<dbReference type="InterPro" id="IPR050855">
    <property type="entry name" value="NDM-1-like"/>
</dbReference>